<dbReference type="Proteomes" id="UP000677228">
    <property type="component" value="Unassembled WGS sequence"/>
</dbReference>
<reference evidence="1" key="1">
    <citation type="submission" date="2021-02" db="EMBL/GenBank/DDBJ databases">
        <authorList>
            <person name="Nowell W R."/>
        </authorList>
    </citation>
    <scope>NUCLEOTIDE SEQUENCE</scope>
</reference>
<dbReference type="EMBL" id="CAJOBA010040930">
    <property type="protein sequence ID" value="CAF4103635.1"/>
    <property type="molecule type" value="Genomic_DNA"/>
</dbReference>
<protein>
    <submittedName>
        <fullName evidence="1">Uncharacterized protein</fullName>
    </submittedName>
</protein>
<dbReference type="AlphaFoldDB" id="A0A8S2ESI3"/>
<gene>
    <name evidence="1" type="ORF">OVA965_LOCUS28401</name>
    <name evidence="2" type="ORF">TMI583_LOCUS29151</name>
</gene>
<accession>A0A8S2ESI3</accession>
<dbReference type="SUPFAM" id="SSF52949">
    <property type="entry name" value="Macro domain-like"/>
    <property type="match status" value="1"/>
</dbReference>
<sequence>DIDATVNAANENLTNEIDVTDAVYETTDPEYAIVCQIAFPVSSCGIYGYPADKAASIAPDALQKFLDGLQQLVFVLWKELTYNA</sequence>
<dbReference type="InterPro" id="IPR043472">
    <property type="entry name" value="Macro_dom-like"/>
</dbReference>
<name>A0A8S2ESI3_9BILA</name>
<organism evidence="1 3">
    <name type="scientific">Didymodactylos carnosus</name>
    <dbReference type="NCBI Taxonomy" id="1234261"/>
    <lineage>
        <taxon>Eukaryota</taxon>
        <taxon>Metazoa</taxon>
        <taxon>Spiralia</taxon>
        <taxon>Gnathifera</taxon>
        <taxon>Rotifera</taxon>
        <taxon>Eurotatoria</taxon>
        <taxon>Bdelloidea</taxon>
        <taxon>Philodinida</taxon>
        <taxon>Philodinidae</taxon>
        <taxon>Didymodactylos</taxon>
    </lineage>
</organism>
<evidence type="ECO:0000313" key="1">
    <source>
        <dbReference type="EMBL" id="CAF1298093.1"/>
    </source>
</evidence>
<proteinExistence type="predicted"/>
<dbReference type="Proteomes" id="UP000682733">
    <property type="component" value="Unassembled WGS sequence"/>
</dbReference>
<evidence type="ECO:0000313" key="3">
    <source>
        <dbReference type="Proteomes" id="UP000677228"/>
    </source>
</evidence>
<feature type="non-terminal residue" evidence="1">
    <location>
        <position position="1"/>
    </location>
</feature>
<dbReference type="Gene3D" id="3.40.220.10">
    <property type="entry name" value="Leucine Aminopeptidase, subunit E, domain 1"/>
    <property type="match status" value="1"/>
</dbReference>
<comment type="caution">
    <text evidence="1">The sequence shown here is derived from an EMBL/GenBank/DDBJ whole genome shotgun (WGS) entry which is preliminary data.</text>
</comment>
<dbReference type="EMBL" id="CAJNOK010019357">
    <property type="protein sequence ID" value="CAF1298093.1"/>
    <property type="molecule type" value="Genomic_DNA"/>
</dbReference>
<evidence type="ECO:0000313" key="2">
    <source>
        <dbReference type="EMBL" id="CAF4103635.1"/>
    </source>
</evidence>